<keyword evidence="6" id="KW-1133">Transmembrane helix</keyword>
<keyword evidence="9" id="KW-1185">Reference proteome</keyword>
<dbReference type="InterPro" id="IPR042177">
    <property type="entry name" value="Cell/Rod_1"/>
</dbReference>
<dbReference type="Gene3D" id="2.40.10.340">
    <property type="entry name" value="Rod shape-determining protein MreC, domain 1"/>
    <property type="match status" value="1"/>
</dbReference>
<evidence type="ECO:0000256" key="1">
    <source>
        <dbReference type="ARBA" id="ARBA00009369"/>
    </source>
</evidence>
<dbReference type="NCBIfam" id="NF010532">
    <property type="entry name" value="PRK13922.9-3"/>
    <property type="match status" value="1"/>
</dbReference>
<gene>
    <name evidence="8" type="ORF">CWM47_27610</name>
</gene>
<dbReference type="Pfam" id="PF04085">
    <property type="entry name" value="MreC"/>
    <property type="match status" value="1"/>
</dbReference>
<dbReference type="GO" id="GO:0008360">
    <property type="term" value="P:regulation of cell shape"/>
    <property type="evidence" value="ECO:0007669"/>
    <property type="project" value="UniProtKB-KW"/>
</dbReference>
<comment type="similarity">
    <text evidence="1">Belongs to the MreC family.</text>
</comment>
<organism evidence="8 9">
    <name type="scientific">Spirosoma pollinicola</name>
    <dbReference type="NCBI Taxonomy" id="2057025"/>
    <lineage>
        <taxon>Bacteria</taxon>
        <taxon>Pseudomonadati</taxon>
        <taxon>Bacteroidota</taxon>
        <taxon>Cytophagia</taxon>
        <taxon>Cytophagales</taxon>
        <taxon>Cytophagaceae</taxon>
        <taxon>Spirosoma</taxon>
    </lineage>
</organism>
<evidence type="ECO:0000256" key="4">
    <source>
        <dbReference type="ARBA" id="ARBA00032089"/>
    </source>
</evidence>
<keyword evidence="6" id="KW-0472">Membrane</keyword>
<dbReference type="InterPro" id="IPR007221">
    <property type="entry name" value="MreC"/>
</dbReference>
<dbReference type="Gene3D" id="2.40.10.350">
    <property type="entry name" value="Rod shape-determining protein MreC, domain 2"/>
    <property type="match status" value="1"/>
</dbReference>
<proteinExistence type="inferred from homology"/>
<dbReference type="PANTHER" id="PTHR34138">
    <property type="entry name" value="CELL SHAPE-DETERMINING PROTEIN MREC"/>
    <property type="match status" value="1"/>
</dbReference>
<evidence type="ECO:0000313" key="8">
    <source>
        <dbReference type="EMBL" id="AUD05282.1"/>
    </source>
</evidence>
<name>A0A2K8Z5X6_9BACT</name>
<accession>A0A2K8Z5X6</accession>
<dbReference type="AlphaFoldDB" id="A0A2K8Z5X6"/>
<evidence type="ECO:0000256" key="5">
    <source>
        <dbReference type="SAM" id="Coils"/>
    </source>
</evidence>
<evidence type="ECO:0000259" key="7">
    <source>
        <dbReference type="Pfam" id="PF04085"/>
    </source>
</evidence>
<feature type="transmembrane region" description="Helical" evidence="6">
    <location>
        <begin position="12"/>
        <end position="29"/>
    </location>
</feature>
<dbReference type="PANTHER" id="PTHR34138:SF1">
    <property type="entry name" value="CELL SHAPE-DETERMINING PROTEIN MREC"/>
    <property type="match status" value="1"/>
</dbReference>
<evidence type="ECO:0000313" key="9">
    <source>
        <dbReference type="Proteomes" id="UP000232883"/>
    </source>
</evidence>
<keyword evidence="6" id="KW-0812">Transmembrane</keyword>
<dbReference type="Proteomes" id="UP000232883">
    <property type="component" value="Chromosome"/>
</dbReference>
<dbReference type="KEGG" id="spir:CWM47_27610"/>
<dbReference type="GO" id="GO:0005886">
    <property type="term" value="C:plasma membrane"/>
    <property type="evidence" value="ECO:0007669"/>
    <property type="project" value="TreeGrafter"/>
</dbReference>
<evidence type="ECO:0000256" key="6">
    <source>
        <dbReference type="SAM" id="Phobius"/>
    </source>
</evidence>
<dbReference type="InterPro" id="IPR055342">
    <property type="entry name" value="MreC_beta-barrel_core"/>
</dbReference>
<protein>
    <recommendedName>
        <fullName evidence="2">Cell shape-determining protein MreC</fullName>
    </recommendedName>
    <alternativeName>
        <fullName evidence="4">Cell shape protein MreC</fullName>
    </alternativeName>
</protein>
<keyword evidence="5" id="KW-0175">Coiled coil</keyword>
<sequence length="278" mass="31082">MGELVDFFIRSRNFILFVLLEVLCFYFIINTSNYWSVTYFNTSNRYAAQVLAWSNAANEYTSLRQVNADLALENQRLNAQLTKLLQSKPAAPAEYQADSAFADRFKFTVAKVVDNTTQFANNYITIDKGTDDGIRPGMGIISPTGVVGKVKVCNQHFSVVISILHSEFLVSSKLTKANEIGSAKWDGGDPHLIKLNDISRYKPVSKGDSVVTSEFNSTFPPGILVGRVRSVGVQPNMTFHDITLNLATNFSNLSFVYVVENRLQAEQEQLEKNVENEK</sequence>
<evidence type="ECO:0000256" key="2">
    <source>
        <dbReference type="ARBA" id="ARBA00013855"/>
    </source>
</evidence>
<dbReference type="InterPro" id="IPR042175">
    <property type="entry name" value="Cell/Rod_MreC_2"/>
</dbReference>
<dbReference type="RefSeq" id="WP_100991845.1">
    <property type="nucleotide sequence ID" value="NZ_CP025096.1"/>
</dbReference>
<reference evidence="8 9" key="1">
    <citation type="submission" date="2017-11" db="EMBL/GenBank/DDBJ databases">
        <title>Taxonomic description and genome sequences of Spirosoma HA7 sp. nov., isolated from pollen microhabitat of Corylus avellana.</title>
        <authorList>
            <person name="Ambika Manirajan B."/>
            <person name="Suarez C."/>
            <person name="Ratering S."/>
            <person name="Geissler-Plaum R."/>
            <person name="Cardinale M."/>
            <person name="Sylvia S."/>
        </authorList>
    </citation>
    <scope>NUCLEOTIDE SEQUENCE [LARGE SCALE GENOMIC DNA]</scope>
    <source>
        <strain evidence="8 9">HA7</strain>
    </source>
</reference>
<dbReference type="EMBL" id="CP025096">
    <property type="protein sequence ID" value="AUD05282.1"/>
    <property type="molecule type" value="Genomic_DNA"/>
</dbReference>
<dbReference type="OrthoDB" id="9811827at2"/>
<evidence type="ECO:0000256" key="3">
    <source>
        <dbReference type="ARBA" id="ARBA00022960"/>
    </source>
</evidence>
<keyword evidence="3" id="KW-0133">Cell shape</keyword>
<feature type="domain" description="Rod shape-determining protein MreC beta-barrel core" evidence="7">
    <location>
        <begin position="112"/>
        <end position="260"/>
    </location>
</feature>
<feature type="coiled-coil region" evidence="5">
    <location>
        <begin position="60"/>
        <end position="87"/>
    </location>
</feature>